<evidence type="ECO:0000256" key="1">
    <source>
        <dbReference type="SAM" id="MobiDB-lite"/>
    </source>
</evidence>
<keyword evidence="3" id="KW-1185">Reference proteome</keyword>
<feature type="non-terminal residue" evidence="2">
    <location>
        <position position="1"/>
    </location>
</feature>
<dbReference type="AlphaFoldDB" id="A0A7J7M9H8"/>
<accession>A0A7J7M9H8</accession>
<evidence type="ECO:0000313" key="2">
    <source>
        <dbReference type="EMBL" id="KAF6151398.1"/>
    </source>
</evidence>
<dbReference type="Proteomes" id="UP000541444">
    <property type="component" value="Unassembled WGS sequence"/>
</dbReference>
<gene>
    <name evidence="2" type="ORF">GIB67_012258</name>
</gene>
<feature type="region of interest" description="Disordered" evidence="1">
    <location>
        <begin position="1"/>
        <end position="22"/>
    </location>
</feature>
<evidence type="ECO:0000313" key="3">
    <source>
        <dbReference type="Proteomes" id="UP000541444"/>
    </source>
</evidence>
<name>A0A7J7M9H8_9MAGN</name>
<organism evidence="2 3">
    <name type="scientific">Kingdonia uniflora</name>
    <dbReference type="NCBI Taxonomy" id="39325"/>
    <lineage>
        <taxon>Eukaryota</taxon>
        <taxon>Viridiplantae</taxon>
        <taxon>Streptophyta</taxon>
        <taxon>Embryophyta</taxon>
        <taxon>Tracheophyta</taxon>
        <taxon>Spermatophyta</taxon>
        <taxon>Magnoliopsida</taxon>
        <taxon>Ranunculales</taxon>
        <taxon>Circaeasteraceae</taxon>
        <taxon>Kingdonia</taxon>
    </lineage>
</organism>
<comment type="caution">
    <text evidence="2">The sequence shown here is derived from an EMBL/GenBank/DDBJ whole genome shotgun (WGS) entry which is preliminary data.</text>
</comment>
<protein>
    <submittedName>
        <fullName evidence="2">Uncharacterized protein</fullName>
    </submittedName>
</protein>
<reference evidence="2 3" key="1">
    <citation type="journal article" date="2020" name="IScience">
        <title>Genome Sequencing of the Endangered Kingdonia uniflora (Circaeasteraceae, Ranunculales) Reveals Potential Mechanisms of Evolutionary Specialization.</title>
        <authorList>
            <person name="Sun Y."/>
            <person name="Deng T."/>
            <person name="Zhang A."/>
            <person name="Moore M.J."/>
            <person name="Landis J.B."/>
            <person name="Lin N."/>
            <person name="Zhang H."/>
            <person name="Zhang X."/>
            <person name="Huang J."/>
            <person name="Zhang X."/>
            <person name="Sun H."/>
            <person name="Wang H."/>
        </authorList>
    </citation>
    <scope>NUCLEOTIDE SEQUENCE [LARGE SCALE GENOMIC DNA]</scope>
    <source>
        <strain evidence="2">TB1705</strain>
        <tissue evidence="2">Leaf</tissue>
    </source>
</reference>
<sequence>EWQKKTEEADVPNKKKKVKGPKKEAFIDEQFDHVPLIQLKALIPKILKKGLANRVPRKRRGEFPKLENIQSTAENLL</sequence>
<feature type="compositionally biased region" description="Basic and acidic residues" evidence="1">
    <location>
        <begin position="1"/>
        <end position="13"/>
    </location>
</feature>
<proteinExistence type="predicted"/>
<dbReference type="EMBL" id="JACGCM010001696">
    <property type="protein sequence ID" value="KAF6151398.1"/>
    <property type="molecule type" value="Genomic_DNA"/>
</dbReference>